<keyword evidence="1" id="KW-0812">Transmembrane</keyword>
<feature type="transmembrane region" description="Helical" evidence="1">
    <location>
        <begin position="12"/>
        <end position="32"/>
    </location>
</feature>
<gene>
    <name evidence="2" type="ORF">NCTC13098_02914</name>
</gene>
<dbReference type="Proteomes" id="UP000274346">
    <property type="component" value="Chromosome"/>
</dbReference>
<evidence type="ECO:0000256" key="1">
    <source>
        <dbReference type="SAM" id="Phobius"/>
    </source>
</evidence>
<dbReference type="AlphaFoldDB" id="A0A3P8M2V1"/>
<evidence type="ECO:0000313" key="3">
    <source>
        <dbReference type="Proteomes" id="UP000274346"/>
    </source>
</evidence>
<accession>A0A3P8M2V1</accession>
<name>A0A3P8M2V1_RAOTE</name>
<dbReference type="SUPFAM" id="SSF160964">
    <property type="entry name" value="MalF N-terminal region-like"/>
    <property type="match status" value="1"/>
</dbReference>
<sequence length="111" mass="12387">MLSLQQRERRQAWVLLAPMLVAMFLLTAWPLARTLWLSFTDTALVGNGEATNYVWLEKLSLCPGPTRIFAPLSPVRSTLPWFPSPLRALSACWSRCCSISALSDAISCGCW</sequence>
<proteinExistence type="predicted"/>
<evidence type="ECO:0000313" key="2">
    <source>
        <dbReference type="EMBL" id="VDR26563.1"/>
    </source>
</evidence>
<protein>
    <submittedName>
        <fullName evidence="2">Uncharacterized protein</fullName>
    </submittedName>
</protein>
<dbReference type="KEGG" id="rtg:NCTC13098_02914"/>
<keyword evidence="1" id="KW-1133">Transmembrane helix</keyword>
<organism evidence="2 3">
    <name type="scientific">Raoultella terrigena</name>
    <name type="common">Klebsiella terrigena</name>
    <dbReference type="NCBI Taxonomy" id="577"/>
    <lineage>
        <taxon>Bacteria</taxon>
        <taxon>Pseudomonadati</taxon>
        <taxon>Pseudomonadota</taxon>
        <taxon>Gammaproteobacteria</taxon>
        <taxon>Enterobacterales</taxon>
        <taxon>Enterobacteriaceae</taxon>
        <taxon>Klebsiella/Raoultella group</taxon>
        <taxon>Raoultella</taxon>
    </lineage>
</organism>
<dbReference type="EMBL" id="LR131271">
    <property type="protein sequence ID" value="VDR26563.1"/>
    <property type="molecule type" value="Genomic_DNA"/>
</dbReference>
<keyword evidence="1" id="KW-0472">Membrane</keyword>
<reference evidence="2 3" key="1">
    <citation type="submission" date="2018-12" db="EMBL/GenBank/DDBJ databases">
        <authorList>
            <consortium name="Pathogen Informatics"/>
        </authorList>
    </citation>
    <scope>NUCLEOTIDE SEQUENCE [LARGE SCALE GENOMIC DNA]</scope>
    <source>
        <strain evidence="2 3">NCTC13098</strain>
    </source>
</reference>